<accession>A0A9X1T879</accession>
<dbReference type="Proteomes" id="UP001139089">
    <property type="component" value="Unassembled WGS sequence"/>
</dbReference>
<name>A0A9X1T879_9HYPH</name>
<gene>
    <name evidence="1" type="ORF">LRX75_15665</name>
</gene>
<protein>
    <submittedName>
        <fullName evidence="1">Uncharacterized protein</fullName>
    </submittedName>
</protein>
<evidence type="ECO:0000313" key="2">
    <source>
        <dbReference type="Proteomes" id="UP001139089"/>
    </source>
</evidence>
<proteinExistence type="predicted"/>
<evidence type="ECO:0000313" key="1">
    <source>
        <dbReference type="EMBL" id="MCD7110473.1"/>
    </source>
</evidence>
<organism evidence="1 2">
    <name type="scientific">Rhizobium quercicola</name>
    <dbReference type="NCBI Taxonomy" id="2901226"/>
    <lineage>
        <taxon>Bacteria</taxon>
        <taxon>Pseudomonadati</taxon>
        <taxon>Pseudomonadota</taxon>
        <taxon>Alphaproteobacteria</taxon>
        <taxon>Hyphomicrobiales</taxon>
        <taxon>Rhizobiaceae</taxon>
        <taxon>Rhizobium/Agrobacterium group</taxon>
        <taxon>Rhizobium</taxon>
    </lineage>
</organism>
<sequence length="75" mass="8116">MVTADQAIIALLRDLAIEPATDISLYEVGPPLTAKGVAQDQILQGLYFLQRQKIIDVAGNRLHLLKSVSPTAMSL</sequence>
<reference evidence="1" key="1">
    <citation type="submission" date="2021-12" db="EMBL/GenBank/DDBJ databases">
        <authorList>
            <person name="Li Y."/>
        </authorList>
    </citation>
    <scope>NUCLEOTIDE SEQUENCE</scope>
    <source>
        <strain evidence="1">DKSPLA3</strain>
    </source>
</reference>
<keyword evidence="2" id="KW-1185">Reference proteome</keyword>
<dbReference type="EMBL" id="JAJOZR010000009">
    <property type="protein sequence ID" value="MCD7110473.1"/>
    <property type="molecule type" value="Genomic_DNA"/>
</dbReference>
<dbReference type="AlphaFoldDB" id="A0A9X1T879"/>
<comment type="caution">
    <text evidence="1">The sequence shown here is derived from an EMBL/GenBank/DDBJ whole genome shotgun (WGS) entry which is preliminary data.</text>
</comment>
<dbReference type="RefSeq" id="WP_231815677.1">
    <property type="nucleotide sequence ID" value="NZ_JAJOZR010000009.1"/>
</dbReference>